<evidence type="ECO:0000313" key="8">
    <source>
        <dbReference type="EMBL" id="OXV10853.1"/>
    </source>
</evidence>
<feature type="compositionally biased region" description="Basic residues" evidence="5">
    <location>
        <begin position="719"/>
        <end position="729"/>
    </location>
</feature>
<dbReference type="GO" id="GO:0005886">
    <property type="term" value="C:plasma membrane"/>
    <property type="evidence" value="ECO:0007669"/>
    <property type="project" value="TreeGrafter"/>
</dbReference>
<evidence type="ECO:0000259" key="7">
    <source>
        <dbReference type="PROSITE" id="PS50850"/>
    </source>
</evidence>
<feature type="transmembrane region" description="Helical" evidence="6">
    <location>
        <begin position="324"/>
        <end position="351"/>
    </location>
</feature>
<feature type="transmembrane region" description="Helical" evidence="6">
    <location>
        <begin position="100"/>
        <end position="125"/>
    </location>
</feature>
<evidence type="ECO:0000256" key="2">
    <source>
        <dbReference type="ARBA" id="ARBA00022692"/>
    </source>
</evidence>
<feature type="transmembrane region" description="Helical" evidence="6">
    <location>
        <begin position="412"/>
        <end position="430"/>
    </location>
</feature>
<dbReference type="PANTHER" id="PTHR23501">
    <property type="entry name" value="MAJOR FACILITATOR SUPERFAMILY"/>
    <property type="match status" value="1"/>
</dbReference>
<feature type="domain" description="Major facilitator superfamily (MFS) profile" evidence="7">
    <location>
        <begin position="100"/>
        <end position="599"/>
    </location>
</feature>
<feature type="transmembrane region" description="Helical" evidence="6">
    <location>
        <begin position="442"/>
        <end position="461"/>
    </location>
</feature>
<organism evidence="8 9">
    <name type="scientific">Elaphomyces granulatus</name>
    <dbReference type="NCBI Taxonomy" id="519963"/>
    <lineage>
        <taxon>Eukaryota</taxon>
        <taxon>Fungi</taxon>
        <taxon>Dikarya</taxon>
        <taxon>Ascomycota</taxon>
        <taxon>Pezizomycotina</taxon>
        <taxon>Eurotiomycetes</taxon>
        <taxon>Eurotiomycetidae</taxon>
        <taxon>Eurotiales</taxon>
        <taxon>Elaphomycetaceae</taxon>
        <taxon>Elaphomyces</taxon>
    </lineage>
</organism>
<name>A0A232M374_9EURO</name>
<dbReference type="Proteomes" id="UP000243515">
    <property type="component" value="Unassembled WGS sequence"/>
</dbReference>
<gene>
    <name evidence="8" type="ORF">Egran_01386</name>
</gene>
<feature type="region of interest" description="Disordered" evidence="5">
    <location>
        <begin position="718"/>
        <end position="758"/>
    </location>
</feature>
<dbReference type="InterPro" id="IPR036259">
    <property type="entry name" value="MFS_trans_sf"/>
</dbReference>
<evidence type="ECO:0000256" key="3">
    <source>
        <dbReference type="ARBA" id="ARBA00022989"/>
    </source>
</evidence>
<dbReference type="SUPFAM" id="SSF103473">
    <property type="entry name" value="MFS general substrate transporter"/>
    <property type="match status" value="1"/>
</dbReference>
<feature type="compositionally biased region" description="Low complexity" evidence="5">
    <location>
        <begin position="41"/>
        <end position="54"/>
    </location>
</feature>
<keyword evidence="9" id="KW-1185">Reference proteome</keyword>
<feature type="compositionally biased region" description="Basic and acidic residues" evidence="5">
    <location>
        <begin position="655"/>
        <end position="681"/>
    </location>
</feature>
<keyword evidence="2 6" id="KW-0812">Transmembrane</keyword>
<feature type="transmembrane region" description="Helical" evidence="6">
    <location>
        <begin position="552"/>
        <end position="572"/>
    </location>
</feature>
<dbReference type="Gene3D" id="1.20.1720.10">
    <property type="entry name" value="Multidrug resistance protein D"/>
    <property type="match status" value="1"/>
</dbReference>
<dbReference type="Pfam" id="PF07690">
    <property type="entry name" value="MFS_1"/>
    <property type="match status" value="1"/>
</dbReference>
<feature type="transmembrane region" description="Helical" evidence="6">
    <location>
        <begin position="622"/>
        <end position="645"/>
    </location>
</feature>
<feature type="compositionally biased region" description="Acidic residues" evidence="5">
    <location>
        <begin position="686"/>
        <end position="695"/>
    </location>
</feature>
<feature type="region of interest" description="Disordered" evidence="5">
    <location>
        <begin position="35"/>
        <end position="54"/>
    </location>
</feature>
<dbReference type="EMBL" id="NPHW01002730">
    <property type="protein sequence ID" value="OXV10853.1"/>
    <property type="molecule type" value="Genomic_DNA"/>
</dbReference>
<reference evidence="8 9" key="1">
    <citation type="journal article" date="2015" name="Environ. Microbiol.">
        <title>Metagenome sequence of Elaphomyces granulatus from sporocarp tissue reveals Ascomycota ectomycorrhizal fingerprints of genome expansion and a Proteobacteria-rich microbiome.</title>
        <authorList>
            <person name="Quandt C.A."/>
            <person name="Kohler A."/>
            <person name="Hesse C.N."/>
            <person name="Sharpton T.J."/>
            <person name="Martin F."/>
            <person name="Spatafora J.W."/>
        </authorList>
    </citation>
    <scope>NUCLEOTIDE SEQUENCE [LARGE SCALE GENOMIC DNA]</scope>
    <source>
        <strain evidence="8 9">OSC145934</strain>
    </source>
</reference>
<evidence type="ECO:0000256" key="5">
    <source>
        <dbReference type="SAM" id="MobiDB-lite"/>
    </source>
</evidence>
<dbReference type="AlphaFoldDB" id="A0A232M374"/>
<comment type="caution">
    <text evidence="8">The sequence shown here is derived from an EMBL/GenBank/DDBJ whole genome shotgun (WGS) entry which is preliminary data.</text>
</comment>
<evidence type="ECO:0000256" key="1">
    <source>
        <dbReference type="ARBA" id="ARBA00004141"/>
    </source>
</evidence>
<evidence type="ECO:0000256" key="6">
    <source>
        <dbReference type="SAM" id="Phobius"/>
    </source>
</evidence>
<dbReference type="OrthoDB" id="6770063at2759"/>
<evidence type="ECO:0000256" key="4">
    <source>
        <dbReference type="ARBA" id="ARBA00023136"/>
    </source>
</evidence>
<feature type="compositionally biased region" description="Basic and acidic residues" evidence="5">
    <location>
        <begin position="730"/>
        <end position="758"/>
    </location>
</feature>
<keyword evidence="3 6" id="KW-1133">Transmembrane helix</keyword>
<comment type="subcellular location">
    <subcellularLocation>
        <location evidence="1">Membrane</location>
        <topology evidence="1">Multi-pass membrane protein</topology>
    </subcellularLocation>
</comment>
<accession>A0A232M374</accession>
<dbReference type="PANTHER" id="PTHR23501:SF39">
    <property type="entry name" value="MULTIDRUG TRANSPORTER, PUTATIVE (AFU_ORTHOLOGUE AFUA_1G05010)-RELATED"/>
    <property type="match status" value="1"/>
</dbReference>
<dbReference type="PROSITE" id="PS50850">
    <property type="entry name" value="MFS"/>
    <property type="match status" value="1"/>
</dbReference>
<feature type="transmembrane region" description="Helical" evidence="6">
    <location>
        <begin position="363"/>
        <end position="382"/>
    </location>
</feature>
<protein>
    <recommendedName>
        <fullName evidence="7">Major facilitator superfamily (MFS) profile domain-containing protein</fullName>
    </recommendedName>
</protein>
<dbReference type="GO" id="GO:0022857">
    <property type="term" value="F:transmembrane transporter activity"/>
    <property type="evidence" value="ECO:0007669"/>
    <property type="project" value="InterPro"/>
</dbReference>
<feature type="transmembrane region" description="Helical" evidence="6">
    <location>
        <begin position="168"/>
        <end position="189"/>
    </location>
</feature>
<evidence type="ECO:0000313" key="9">
    <source>
        <dbReference type="Proteomes" id="UP000243515"/>
    </source>
</evidence>
<proteinExistence type="predicted"/>
<sequence length="758" mass="83185">MYSLVRYAYRKFTEKSNSPQGQQLQKTKPLCRHQLRDQEAAAKNAPAAEPAPLQQPDLAISPAAEPKTTAVPQTELVVATQPCAICKQQKHNARVYRWKLVLGLAMPFWLTSLDLTVVATALPFIASHFDKLNQLNWIVTAYTLTSTAFIPTFGQLSDVFGRHVVLQVSLLFMLVGSTLCAAAQTWGMLLLGRALQGTSTAGISTITLVILADKVSLKDNAKNNTIFVMVSGIGYSVGPVIGGYLTNSNWRYCFVISIPVGFFSFFITIPCWRFGVLVYEQSSDIDMLATQIAFVSHFIIFFLLRNELLEGTYFRKGARRSAILPALATVDIFGTILFIFGVGLIILATAWGGSTYPWTSAHVLAPLIIGAVCFVLFFVYEYFLEPGRLFSRIFPSHVAMLPYSFFSRWDTLILAILQFAAGAGIYFTLVEDYLPSKAGVQLLYYIPGLGGSSATIINFAFNSLTGSDVGGVYTAMFFCNVWPAQTFFPLTLGSVEETIGFAVLTWAVSTRNVHVVNGMMVLAGAGTGSRLMPSALHMAGVWPEHIAPAMSLMRFALPFGGTLGLTIMGSVFNNKFAVVTGQLQANGLQNSGYNSHDTNSLNAITDLPQAVQDIVRAAAKDAVMWAFISIMPILGINLFTSFSLGNVWIKRKKGKAEPGDGHKQPKSSEHQENPLHSEKNENGLNNDDDEDDEAPNESDVIYVPYIYALFKGNLDSYKRTSKPLSRKAKERQAQALRDELELRQRPKARPDKNGGGEV</sequence>
<keyword evidence="4 6" id="KW-0472">Membrane</keyword>
<dbReference type="InterPro" id="IPR020846">
    <property type="entry name" value="MFS_dom"/>
</dbReference>
<feature type="transmembrane region" description="Helical" evidence="6">
    <location>
        <begin position="226"/>
        <end position="245"/>
    </location>
</feature>
<feature type="transmembrane region" description="Helical" evidence="6">
    <location>
        <begin position="287"/>
        <end position="304"/>
    </location>
</feature>
<feature type="transmembrane region" description="Helical" evidence="6">
    <location>
        <begin position="252"/>
        <end position="275"/>
    </location>
</feature>
<feature type="region of interest" description="Disordered" evidence="5">
    <location>
        <begin position="654"/>
        <end position="695"/>
    </location>
</feature>
<dbReference type="InterPro" id="IPR011701">
    <property type="entry name" value="MFS"/>
</dbReference>